<evidence type="ECO:0000313" key="2">
    <source>
        <dbReference type="Proteomes" id="UP000314294"/>
    </source>
</evidence>
<proteinExistence type="predicted"/>
<evidence type="ECO:0000313" key="1">
    <source>
        <dbReference type="EMBL" id="TNN38930.1"/>
    </source>
</evidence>
<keyword evidence="2" id="KW-1185">Reference proteome</keyword>
<reference evidence="1 2" key="1">
    <citation type="submission" date="2019-03" db="EMBL/GenBank/DDBJ databases">
        <title>First draft genome of Liparis tanakae, snailfish: a comprehensive survey of snailfish specific genes.</title>
        <authorList>
            <person name="Kim W."/>
            <person name="Song I."/>
            <person name="Jeong J.-H."/>
            <person name="Kim D."/>
            <person name="Kim S."/>
            <person name="Ryu S."/>
            <person name="Song J.Y."/>
            <person name="Lee S.K."/>
        </authorList>
    </citation>
    <scope>NUCLEOTIDE SEQUENCE [LARGE SCALE GENOMIC DNA]</scope>
    <source>
        <tissue evidence="1">Muscle</tissue>
    </source>
</reference>
<comment type="caution">
    <text evidence="1">The sequence shown here is derived from an EMBL/GenBank/DDBJ whole genome shotgun (WGS) entry which is preliminary data.</text>
</comment>
<protein>
    <submittedName>
        <fullName evidence="1">Uncharacterized protein</fullName>
    </submittedName>
</protein>
<accession>A0A4Z2FDE1</accession>
<gene>
    <name evidence="1" type="ORF">EYF80_050890</name>
</gene>
<organism evidence="1 2">
    <name type="scientific">Liparis tanakae</name>
    <name type="common">Tanaka's snailfish</name>
    <dbReference type="NCBI Taxonomy" id="230148"/>
    <lineage>
        <taxon>Eukaryota</taxon>
        <taxon>Metazoa</taxon>
        <taxon>Chordata</taxon>
        <taxon>Craniata</taxon>
        <taxon>Vertebrata</taxon>
        <taxon>Euteleostomi</taxon>
        <taxon>Actinopterygii</taxon>
        <taxon>Neopterygii</taxon>
        <taxon>Teleostei</taxon>
        <taxon>Neoteleostei</taxon>
        <taxon>Acanthomorphata</taxon>
        <taxon>Eupercaria</taxon>
        <taxon>Perciformes</taxon>
        <taxon>Cottioidei</taxon>
        <taxon>Cottales</taxon>
        <taxon>Liparidae</taxon>
        <taxon>Liparis</taxon>
    </lineage>
</organism>
<dbReference type="AlphaFoldDB" id="A0A4Z2FDE1"/>
<dbReference type="Proteomes" id="UP000314294">
    <property type="component" value="Unassembled WGS sequence"/>
</dbReference>
<sequence length="111" mass="12274">MCVFHNVSMHGSVQTDPEPVRRPYGWRHVWDGIFRADGGWMDVAAVVHVTRVTVYRSHLSPVMNPVGAKSPRLLDLPITLFRSVSAVSVMSHSDHQRALCDGIPLASLEAS</sequence>
<dbReference type="EMBL" id="SRLO01001323">
    <property type="protein sequence ID" value="TNN38930.1"/>
    <property type="molecule type" value="Genomic_DNA"/>
</dbReference>
<name>A0A4Z2FDE1_9TELE</name>